<accession>A0ABQ5KQZ2</accession>
<dbReference type="PANTHER" id="PTHR32154">
    <property type="entry name" value="PYRUVATE-FLAVODOXIN OXIDOREDUCTASE-RELATED"/>
    <property type="match status" value="1"/>
</dbReference>
<dbReference type="InterPro" id="IPR002880">
    <property type="entry name" value="Pyrv_Fd/Flavodoxin_OxRdtase_N"/>
</dbReference>
<evidence type="ECO:0000256" key="4">
    <source>
        <dbReference type="ARBA" id="ARBA00022982"/>
    </source>
</evidence>
<sequence length="1179" mass="129863">MCPKALVCDGNTAVSRVAHYLSDAAILFPITPSTPAGENYDVMVGKGERNVFGQVPALHQLQSEAGVSGGLHGALLGGALATTFTSSQGLLLMIPNMYKIAGEMLPITLHNPTRAIGQQAQSIYCDYSDAMAVRSTGWCMMASNTVQEAQDLAAICHLSAIKGSLPFFHMYDGFRTSHSISKIDELPKEVMKDLLDVDAVKRFRERAMNPEHPVNFGVVAGTGTLFQSMEALNPYFERMPDLVQDYMDEFAKRTGRQYHLFDYVGHPEAESVVILMGSSASAAEEAIEYLSKKGEKVGVVKVHLFRPFSTKHLLAAIPKTCRKVAVLDRMKELGAKEPMYLDVVEAHADAGISRKIYGGVYGLGGKEFTPQHVAAVFNNLKKDKPLNHFSVGVEDDVTFRSLPLPEQIDAVPPSTKQCMFWGVGADGTVGANKDAIKIIGTNTPLHCQGAFAYDAKKSGGVTVSHLRFGKDPIKSEYYITAADYVACHASVYMEKFDMVSSLKENGIFMINSSWTSPEDFEKHCPPKVLRELAEKNAKLYSLDAVKIAKEVGLGPRTNQPLQAVFFVLSKVLPAEQAISLQKAAIKKTYSSKGMDIVEKNWAAVDRATKEFIEIKYDRKKWLGLKDKPVEVDMTKPKFVREWMEPVAALKGDSLKVSEQPIWSWPMGTTKYEKRGLAKNVPQWNAKKCVQCGACSFHCPHAVIRPYLATKDELKDAPASFETVKARGKKLKGLQYRIQISPEDCTGCGVCIKACPADALSFTPFDEVREVQKANYKFANALPIRRELVDKFSLKGQQFQEPLLEFSGACPGCAESPYATLLTRLFGDRAVIATASGCSVVWAGTAGFQAFTPSQDRGCGPAFGNSLFEDNAEFCYGLWAATDQRRKFLAETCYNILEHPAAGSLSSDVTTALKQWMENFMDYELSKVYGDVLRGLLHTGIESLTKNGELRALMHEILAQEDMLSKQSHWAVGGDGWAYDIGFGGLDHVIASGKNVNFLVFDNNQYANTGGQKSKATPLGAVAKFASTGTRQKSKDLGAIAMSYGHVYVAQIAMGADPAQTIKAFKEAESYDGPSVIIACCPCINWGIRKGMGESQIEQKYCVETGLWPLYRFDPRRVAEGKNPLMIDNAEVKRPLEEQLARENRYLQLKRNDPESYKALVEQLKSDIEFKIAKLHKLAE</sequence>
<dbReference type="InterPro" id="IPR017900">
    <property type="entry name" value="4Fe4S_Fe_S_CS"/>
</dbReference>
<dbReference type="Gene3D" id="3.40.50.920">
    <property type="match status" value="1"/>
</dbReference>
<dbReference type="Pfam" id="PF17147">
    <property type="entry name" value="PFOR_II"/>
    <property type="match status" value="1"/>
</dbReference>
<dbReference type="SMART" id="SM00890">
    <property type="entry name" value="EKR"/>
    <property type="match status" value="1"/>
</dbReference>
<comment type="caution">
    <text evidence="9">The sequence shown here is derived from an EMBL/GenBank/DDBJ whole genome shotgun (WGS) entry which is preliminary data.</text>
</comment>
<dbReference type="InterPro" id="IPR029061">
    <property type="entry name" value="THDP-binding"/>
</dbReference>
<evidence type="ECO:0000259" key="8">
    <source>
        <dbReference type="PROSITE" id="PS51379"/>
    </source>
</evidence>
<dbReference type="Gene3D" id="3.40.50.970">
    <property type="match status" value="2"/>
</dbReference>
<dbReference type="InterPro" id="IPR019752">
    <property type="entry name" value="Pyrv/ketoisovalerate_OxRed_cat"/>
</dbReference>
<keyword evidence="9" id="KW-0670">Pyruvate</keyword>
<keyword evidence="6" id="KW-0408">Iron</keyword>
<evidence type="ECO:0000256" key="7">
    <source>
        <dbReference type="ARBA" id="ARBA00023014"/>
    </source>
</evidence>
<dbReference type="InterPro" id="IPR011895">
    <property type="entry name" value="Pyrv_flavodox_OxRed"/>
</dbReference>
<dbReference type="SUPFAM" id="SSF53323">
    <property type="entry name" value="Pyruvate-ferredoxin oxidoreductase, PFOR, domain III"/>
    <property type="match status" value="1"/>
</dbReference>
<dbReference type="SUPFAM" id="SSF52518">
    <property type="entry name" value="Thiamin diphosphate-binding fold (THDP-binding)"/>
    <property type="match status" value="2"/>
</dbReference>
<dbReference type="InterPro" id="IPR009014">
    <property type="entry name" value="Transketo_C/PFOR_II"/>
</dbReference>
<dbReference type="Pfam" id="PF12838">
    <property type="entry name" value="Fer4_7"/>
    <property type="match status" value="1"/>
</dbReference>
<name>A0ABQ5KQZ2_9EUKA</name>
<dbReference type="Gene3D" id="3.30.70.20">
    <property type="match status" value="1"/>
</dbReference>
<dbReference type="Pfam" id="PF01855">
    <property type="entry name" value="POR_N"/>
    <property type="match status" value="1"/>
</dbReference>
<feature type="domain" description="4Fe-4S ferredoxin-type" evidence="8">
    <location>
        <begin position="679"/>
        <end position="708"/>
    </location>
</feature>
<dbReference type="Pfam" id="PF10371">
    <property type="entry name" value="EKR"/>
    <property type="match status" value="1"/>
</dbReference>
<evidence type="ECO:0000256" key="2">
    <source>
        <dbReference type="ARBA" id="ARBA00022485"/>
    </source>
</evidence>
<keyword evidence="7" id="KW-0411">Iron-sulfur</keyword>
<evidence type="ECO:0000256" key="3">
    <source>
        <dbReference type="ARBA" id="ARBA00022723"/>
    </source>
</evidence>
<keyword evidence="2" id="KW-0004">4Fe-4S</keyword>
<dbReference type="Gene3D" id="3.40.920.10">
    <property type="entry name" value="Pyruvate-ferredoxin oxidoreductase, PFOR, domain III"/>
    <property type="match status" value="1"/>
</dbReference>
<dbReference type="PROSITE" id="PS00198">
    <property type="entry name" value="4FE4S_FER_1"/>
    <property type="match status" value="1"/>
</dbReference>
<gene>
    <name evidence="9" type="ORF">ADUPG1_007786</name>
</gene>
<dbReference type="InterPro" id="IPR011766">
    <property type="entry name" value="TPP_enzyme_TPP-bd"/>
</dbReference>
<dbReference type="Pfam" id="PF01558">
    <property type="entry name" value="POR"/>
    <property type="match status" value="1"/>
</dbReference>
<dbReference type="PROSITE" id="PS51379">
    <property type="entry name" value="4FE4S_FER_2"/>
    <property type="match status" value="2"/>
</dbReference>
<dbReference type="CDD" id="cd07034">
    <property type="entry name" value="TPP_PYR_PFOR_IOR-alpha_like"/>
    <property type="match status" value="1"/>
</dbReference>
<dbReference type="InterPro" id="IPR033412">
    <property type="entry name" value="PFOR_II"/>
</dbReference>
<dbReference type="InterPro" id="IPR050722">
    <property type="entry name" value="Pyruvate:ferred/Flavod_OxRd"/>
</dbReference>
<keyword evidence="1" id="KW-0813">Transport</keyword>
<organism evidence="9 10">
    <name type="scientific">Aduncisulcus paluster</name>
    <dbReference type="NCBI Taxonomy" id="2918883"/>
    <lineage>
        <taxon>Eukaryota</taxon>
        <taxon>Metamonada</taxon>
        <taxon>Carpediemonas-like organisms</taxon>
        <taxon>Aduncisulcus</taxon>
    </lineage>
</organism>
<dbReference type="PIRSF" id="PIRSF000159">
    <property type="entry name" value="NifJ"/>
    <property type="match status" value="1"/>
</dbReference>
<dbReference type="SUPFAM" id="SSF54862">
    <property type="entry name" value="4Fe-4S ferredoxins"/>
    <property type="match status" value="1"/>
</dbReference>
<keyword evidence="3" id="KW-0479">Metal-binding</keyword>
<dbReference type="EMBL" id="BQXS01010809">
    <property type="protein sequence ID" value="GKT34431.1"/>
    <property type="molecule type" value="Genomic_DNA"/>
</dbReference>
<feature type="domain" description="4Fe-4S ferredoxin-type" evidence="8">
    <location>
        <begin position="735"/>
        <end position="764"/>
    </location>
</feature>
<dbReference type="InterPro" id="IPR019456">
    <property type="entry name" value="Pyrv-flavodox_OxRtase_EKR"/>
</dbReference>
<dbReference type="InterPro" id="IPR017896">
    <property type="entry name" value="4Fe4S_Fe-S-bd"/>
</dbReference>
<dbReference type="SUPFAM" id="SSF52922">
    <property type="entry name" value="TK C-terminal domain-like"/>
    <property type="match status" value="1"/>
</dbReference>
<keyword evidence="10" id="KW-1185">Reference proteome</keyword>
<reference evidence="9" key="1">
    <citation type="submission" date="2022-03" db="EMBL/GenBank/DDBJ databases">
        <title>Draft genome sequence of Aduncisulcus paluster, a free-living microaerophilic Fornicata.</title>
        <authorList>
            <person name="Yuyama I."/>
            <person name="Kume K."/>
            <person name="Tamura T."/>
            <person name="Inagaki Y."/>
            <person name="Hashimoto T."/>
        </authorList>
    </citation>
    <scope>NUCLEOTIDE SEQUENCE</scope>
    <source>
        <strain evidence="9">NY0171</strain>
    </source>
</reference>
<evidence type="ECO:0000256" key="1">
    <source>
        <dbReference type="ARBA" id="ARBA00022448"/>
    </source>
</evidence>
<protein>
    <submittedName>
        <fullName evidence="9">Pyruvate:ferredoxin oxidoreductase</fullName>
    </submittedName>
</protein>
<keyword evidence="5" id="KW-0560">Oxidoreductase</keyword>
<evidence type="ECO:0000256" key="5">
    <source>
        <dbReference type="ARBA" id="ARBA00023002"/>
    </source>
</evidence>
<dbReference type="NCBIfam" id="TIGR02176">
    <property type="entry name" value="pyruv_ox_red"/>
    <property type="match status" value="1"/>
</dbReference>
<proteinExistence type="predicted"/>
<evidence type="ECO:0000313" key="9">
    <source>
        <dbReference type="EMBL" id="GKT34431.1"/>
    </source>
</evidence>
<dbReference type="InterPro" id="IPR002869">
    <property type="entry name" value="Pyrv_flavodox_OxRed_cen"/>
</dbReference>
<evidence type="ECO:0000256" key="6">
    <source>
        <dbReference type="ARBA" id="ARBA00023004"/>
    </source>
</evidence>
<dbReference type="Pfam" id="PF02775">
    <property type="entry name" value="TPP_enzyme_C"/>
    <property type="match status" value="1"/>
</dbReference>
<evidence type="ECO:0000313" key="10">
    <source>
        <dbReference type="Proteomes" id="UP001057375"/>
    </source>
</evidence>
<keyword evidence="4" id="KW-0249">Electron transport</keyword>
<dbReference type="PANTHER" id="PTHR32154:SF0">
    <property type="entry name" value="PYRUVATE-FLAVODOXIN OXIDOREDUCTASE-RELATED"/>
    <property type="match status" value="1"/>
</dbReference>
<dbReference type="Proteomes" id="UP001057375">
    <property type="component" value="Unassembled WGS sequence"/>
</dbReference>